<keyword evidence="4" id="KW-1185">Reference proteome</keyword>
<feature type="signal peptide" evidence="1">
    <location>
        <begin position="1"/>
        <end position="24"/>
    </location>
</feature>
<feature type="domain" description="CCC" evidence="2">
    <location>
        <begin position="64"/>
        <end position="120"/>
    </location>
</feature>
<organism evidence="3 4">
    <name type="scientific">Anopheles maculatus</name>
    <dbReference type="NCBI Taxonomy" id="74869"/>
    <lineage>
        <taxon>Eukaryota</taxon>
        <taxon>Metazoa</taxon>
        <taxon>Ecdysozoa</taxon>
        <taxon>Arthropoda</taxon>
        <taxon>Hexapoda</taxon>
        <taxon>Insecta</taxon>
        <taxon>Pterygota</taxon>
        <taxon>Neoptera</taxon>
        <taxon>Endopterygota</taxon>
        <taxon>Diptera</taxon>
        <taxon>Nematocera</taxon>
        <taxon>Culicoidea</taxon>
        <taxon>Culicidae</taxon>
        <taxon>Anophelinae</taxon>
        <taxon>Anopheles</taxon>
        <taxon>Anopheles maculatus group</taxon>
    </lineage>
</organism>
<dbReference type="InterPro" id="IPR058250">
    <property type="entry name" value="CCC"/>
</dbReference>
<proteinExistence type="predicted"/>
<sequence>MARFQLLRLLVVFLGGVVSSSVLAALATSDINLPVEQDTHRHHTHQKEAAHTHQKSSDVPIYHKEHELTETSARQYVAGMSEADFRVPSWCKPCNATTLRYCRSQLFLNDHCCCEYSHANGKCPEANR</sequence>
<evidence type="ECO:0000259" key="2">
    <source>
        <dbReference type="Pfam" id="PF26644"/>
    </source>
</evidence>
<dbReference type="Proteomes" id="UP000075901">
    <property type="component" value="Unassembled WGS sequence"/>
</dbReference>
<feature type="chain" id="PRO_5008136541" description="CCC domain-containing protein" evidence="1">
    <location>
        <begin position="25"/>
        <end position="128"/>
    </location>
</feature>
<keyword evidence="1" id="KW-0732">Signal</keyword>
<evidence type="ECO:0000256" key="1">
    <source>
        <dbReference type="SAM" id="SignalP"/>
    </source>
</evidence>
<evidence type="ECO:0000313" key="4">
    <source>
        <dbReference type="Proteomes" id="UP000075901"/>
    </source>
</evidence>
<accession>A0A182T805</accession>
<reference evidence="3" key="2">
    <citation type="submission" date="2020-05" db="UniProtKB">
        <authorList>
            <consortium name="EnsemblMetazoa"/>
        </authorList>
    </citation>
    <scope>IDENTIFICATION</scope>
    <source>
        <strain evidence="3">maculatus3</strain>
    </source>
</reference>
<evidence type="ECO:0000313" key="3">
    <source>
        <dbReference type="EnsemblMetazoa" id="AMAM021479-PA"/>
    </source>
</evidence>
<dbReference type="VEuPathDB" id="VectorBase:AMAM021479"/>
<dbReference type="Pfam" id="PF26644">
    <property type="entry name" value="CCC"/>
    <property type="match status" value="1"/>
</dbReference>
<dbReference type="AlphaFoldDB" id="A0A182T805"/>
<protein>
    <recommendedName>
        <fullName evidence="2">CCC domain-containing protein</fullName>
    </recommendedName>
</protein>
<reference evidence="4" key="1">
    <citation type="submission" date="2013-09" db="EMBL/GenBank/DDBJ databases">
        <title>The Genome Sequence of Anopheles maculatus species B.</title>
        <authorList>
            <consortium name="The Broad Institute Genomics Platform"/>
            <person name="Neafsey D.E."/>
            <person name="Besansky N."/>
            <person name="Howell P."/>
            <person name="Walton C."/>
            <person name="Young S.K."/>
            <person name="Zeng Q."/>
            <person name="Gargeya S."/>
            <person name="Fitzgerald M."/>
            <person name="Haas B."/>
            <person name="Abouelleil A."/>
            <person name="Allen A.W."/>
            <person name="Alvarado L."/>
            <person name="Arachchi H.M."/>
            <person name="Berlin A.M."/>
            <person name="Chapman S.B."/>
            <person name="Gainer-Dewar J."/>
            <person name="Goldberg J."/>
            <person name="Griggs A."/>
            <person name="Gujja S."/>
            <person name="Hansen M."/>
            <person name="Howarth C."/>
            <person name="Imamovic A."/>
            <person name="Ireland A."/>
            <person name="Larimer J."/>
            <person name="McCowan C."/>
            <person name="Murphy C."/>
            <person name="Pearson M."/>
            <person name="Poon T.W."/>
            <person name="Priest M."/>
            <person name="Roberts A."/>
            <person name="Saif S."/>
            <person name="Shea T."/>
            <person name="Sisk P."/>
            <person name="Sykes S."/>
            <person name="Wortman J."/>
            <person name="Nusbaum C."/>
            <person name="Birren B."/>
        </authorList>
    </citation>
    <scope>NUCLEOTIDE SEQUENCE [LARGE SCALE GENOMIC DNA]</scope>
    <source>
        <strain evidence="4">maculatus3</strain>
    </source>
</reference>
<name>A0A182T805_9DIPT</name>
<dbReference type="EnsemblMetazoa" id="AMAM021479-RA">
    <property type="protein sequence ID" value="AMAM021479-PA"/>
    <property type="gene ID" value="AMAM021479"/>
</dbReference>